<keyword evidence="3" id="KW-0238">DNA-binding</keyword>
<keyword evidence="8" id="KW-1185">Reference proteome</keyword>
<dbReference type="AlphaFoldDB" id="A0A0R1H359"/>
<accession>A0A0R1H359</accession>
<dbReference type="PANTHER" id="PTHR34294:SF5">
    <property type="entry name" value="CENTRAL GLYCOLYTIC GENES REGULATOR"/>
    <property type="match status" value="1"/>
</dbReference>
<dbReference type="InterPro" id="IPR048715">
    <property type="entry name" value="CggR_N"/>
</dbReference>
<dbReference type="InterPro" id="IPR007324">
    <property type="entry name" value="Sugar-bd_dom_put"/>
</dbReference>
<protein>
    <submittedName>
        <fullName evidence="7">Glycolyticproteinregulator</fullName>
    </submittedName>
</protein>
<dbReference type="PANTHER" id="PTHR34294">
    <property type="entry name" value="TRANSCRIPTIONAL REGULATOR-RELATED"/>
    <property type="match status" value="1"/>
</dbReference>
<dbReference type="EMBL" id="AZDA01000001">
    <property type="protein sequence ID" value="KRK40971.1"/>
    <property type="molecule type" value="Genomic_DNA"/>
</dbReference>
<evidence type="ECO:0000256" key="1">
    <source>
        <dbReference type="ARBA" id="ARBA00010466"/>
    </source>
</evidence>
<dbReference type="Pfam" id="PF21715">
    <property type="entry name" value="CggR_N"/>
    <property type="match status" value="1"/>
</dbReference>
<name>A0A0R1H359_9LACO</name>
<sequence length="345" mass="37754">MQQELTWLAALAPDLIDSAKLRFQILQQIHWLAPIGRRVLAQRLSLTERSLRTETTFLRENDLITMTKSGMMLTAKGSDVLQHLAGTMAELSGIKIKEKQLADLLHLDHCSIVAADLDQQPKVLETMGRLLNEILQQNLPQGEAVIAAMGGTTMAAVANQLTPALSEKRQLTFVPARGGLGEAVDIQANSVCAQMALNTNGTHRVLYIPEHVSARVYQPLLEEPVVKEVLTLVDKSVGVVHSIGVALQMAERRDMPADTIQMLKRKHAVGEAFGYFFDKQGRIVYKIPQIGLQLEKLKKTPCIVAIAGGAKKADAIKAYAQLAPHQTWLITDEGAANLILKGVTL</sequence>
<keyword evidence="4" id="KW-0804">Transcription</keyword>
<dbReference type="Proteomes" id="UP000051461">
    <property type="component" value="Unassembled WGS sequence"/>
</dbReference>
<evidence type="ECO:0000256" key="2">
    <source>
        <dbReference type="ARBA" id="ARBA00023015"/>
    </source>
</evidence>
<feature type="domain" description="Sugar-binding" evidence="5">
    <location>
        <begin position="98"/>
        <end position="341"/>
    </location>
</feature>
<dbReference type="SUPFAM" id="SSF100950">
    <property type="entry name" value="NagB/RpiA/CoA transferase-like"/>
    <property type="match status" value="1"/>
</dbReference>
<dbReference type="OrthoDB" id="9793820at2"/>
<dbReference type="GO" id="GO:0030246">
    <property type="term" value="F:carbohydrate binding"/>
    <property type="evidence" value="ECO:0007669"/>
    <property type="project" value="InterPro"/>
</dbReference>
<feature type="domain" description="CggR N-terminal DNA binding" evidence="6">
    <location>
        <begin position="21"/>
        <end position="88"/>
    </location>
</feature>
<dbReference type="InterPro" id="IPR037171">
    <property type="entry name" value="NagB/RpiA_transferase-like"/>
</dbReference>
<evidence type="ECO:0000259" key="6">
    <source>
        <dbReference type="Pfam" id="PF21715"/>
    </source>
</evidence>
<evidence type="ECO:0000313" key="7">
    <source>
        <dbReference type="EMBL" id="KRK40971.1"/>
    </source>
</evidence>
<evidence type="ECO:0000313" key="8">
    <source>
        <dbReference type="Proteomes" id="UP000051461"/>
    </source>
</evidence>
<dbReference type="InterPro" id="IPR051054">
    <property type="entry name" value="SorC_transcr_regulators"/>
</dbReference>
<keyword evidence="2" id="KW-0805">Transcription regulation</keyword>
<dbReference type="RefSeq" id="WP_057903102.1">
    <property type="nucleotide sequence ID" value="NZ_AZDA01000001.1"/>
</dbReference>
<dbReference type="GO" id="GO:0003677">
    <property type="term" value="F:DNA binding"/>
    <property type="evidence" value="ECO:0007669"/>
    <property type="project" value="UniProtKB-KW"/>
</dbReference>
<comment type="caution">
    <text evidence="7">The sequence shown here is derived from an EMBL/GenBank/DDBJ whole genome shotgun (WGS) entry which is preliminary data.</text>
</comment>
<gene>
    <name evidence="7" type="ORF">FC07_GL001669</name>
</gene>
<dbReference type="STRING" id="1423726.FC07_GL001669"/>
<dbReference type="Gene3D" id="3.40.50.1360">
    <property type="match status" value="1"/>
</dbReference>
<evidence type="ECO:0000256" key="4">
    <source>
        <dbReference type="ARBA" id="ARBA00023163"/>
    </source>
</evidence>
<dbReference type="InterPro" id="IPR036388">
    <property type="entry name" value="WH-like_DNA-bd_sf"/>
</dbReference>
<dbReference type="Pfam" id="PF04198">
    <property type="entry name" value="Sugar-bind"/>
    <property type="match status" value="1"/>
</dbReference>
<dbReference type="InterPro" id="IPR036390">
    <property type="entry name" value="WH_DNA-bd_sf"/>
</dbReference>
<evidence type="ECO:0000256" key="3">
    <source>
        <dbReference type="ARBA" id="ARBA00023125"/>
    </source>
</evidence>
<organism evidence="7 8">
    <name type="scientific">Loigolactobacillus bifermentans DSM 20003</name>
    <dbReference type="NCBI Taxonomy" id="1423726"/>
    <lineage>
        <taxon>Bacteria</taxon>
        <taxon>Bacillati</taxon>
        <taxon>Bacillota</taxon>
        <taxon>Bacilli</taxon>
        <taxon>Lactobacillales</taxon>
        <taxon>Lactobacillaceae</taxon>
        <taxon>Loigolactobacillus</taxon>
    </lineage>
</organism>
<reference evidence="7 8" key="1">
    <citation type="journal article" date="2015" name="Genome Announc.">
        <title>Expanding the biotechnology potential of lactobacilli through comparative genomics of 213 strains and associated genera.</title>
        <authorList>
            <person name="Sun Z."/>
            <person name="Harris H.M."/>
            <person name="McCann A."/>
            <person name="Guo C."/>
            <person name="Argimon S."/>
            <person name="Zhang W."/>
            <person name="Yang X."/>
            <person name="Jeffery I.B."/>
            <person name="Cooney J.C."/>
            <person name="Kagawa T.F."/>
            <person name="Liu W."/>
            <person name="Song Y."/>
            <person name="Salvetti E."/>
            <person name="Wrobel A."/>
            <person name="Rasinkangas P."/>
            <person name="Parkhill J."/>
            <person name="Rea M.C."/>
            <person name="O'Sullivan O."/>
            <person name="Ritari J."/>
            <person name="Douillard F.P."/>
            <person name="Paul Ross R."/>
            <person name="Yang R."/>
            <person name="Briner A.E."/>
            <person name="Felis G.E."/>
            <person name="de Vos W.M."/>
            <person name="Barrangou R."/>
            <person name="Klaenhammer T.R."/>
            <person name="Caufield P.W."/>
            <person name="Cui Y."/>
            <person name="Zhang H."/>
            <person name="O'Toole P.W."/>
        </authorList>
    </citation>
    <scope>NUCLEOTIDE SEQUENCE [LARGE SCALE GENOMIC DNA]</scope>
    <source>
        <strain evidence="7 8">DSM 20003</strain>
    </source>
</reference>
<proteinExistence type="inferred from homology"/>
<comment type="similarity">
    <text evidence="1">Belongs to the SorC transcriptional regulatory family.</text>
</comment>
<dbReference type="SUPFAM" id="SSF46785">
    <property type="entry name" value="Winged helix' DNA-binding domain"/>
    <property type="match status" value="1"/>
</dbReference>
<dbReference type="Gene3D" id="1.10.10.10">
    <property type="entry name" value="Winged helix-like DNA-binding domain superfamily/Winged helix DNA-binding domain"/>
    <property type="match status" value="1"/>
</dbReference>
<dbReference type="PATRIC" id="fig|1423726.3.peg.1729"/>
<evidence type="ECO:0000259" key="5">
    <source>
        <dbReference type="Pfam" id="PF04198"/>
    </source>
</evidence>